<evidence type="ECO:0000256" key="3">
    <source>
        <dbReference type="ARBA" id="ARBA00022448"/>
    </source>
</evidence>
<evidence type="ECO:0000256" key="6">
    <source>
        <dbReference type="ARBA" id="ARBA00023077"/>
    </source>
</evidence>
<dbReference type="Gene3D" id="2.170.130.10">
    <property type="entry name" value="TonB-dependent receptor, plug domain"/>
    <property type="match status" value="1"/>
</dbReference>
<name>A0ABW8ZAW7_9BURK</name>
<keyword evidence="5 10" id="KW-0812">Transmembrane</keyword>
<dbReference type="InterPro" id="IPR039426">
    <property type="entry name" value="TonB-dep_rcpt-like"/>
</dbReference>
<dbReference type="Gene3D" id="2.40.170.20">
    <property type="entry name" value="TonB-dependent receptor, beta-barrel domain"/>
    <property type="match status" value="1"/>
</dbReference>
<evidence type="ECO:0000256" key="10">
    <source>
        <dbReference type="PROSITE-ProRule" id="PRU01360"/>
    </source>
</evidence>
<proteinExistence type="inferred from homology"/>
<keyword evidence="7 10" id="KW-0472">Membrane</keyword>
<dbReference type="EMBL" id="JAQQFR010000012">
    <property type="protein sequence ID" value="MFL9880302.1"/>
    <property type="molecule type" value="Genomic_DNA"/>
</dbReference>
<evidence type="ECO:0000256" key="2">
    <source>
        <dbReference type="ARBA" id="ARBA00009810"/>
    </source>
</evidence>
<keyword evidence="9 10" id="KW-0998">Cell outer membrane</keyword>
<keyword evidence="12" id="KW-0732">Signal</keyword>
<feature type="chain" id="PRO_5046599357" evidence="12">
    <location>
        <begin position="33"/>
        <end position="738"/>
    </location>
</feature>
<dbReference type="Pfam" id="PF00593">
    <property type="entry name" value="TonB_dep_Rec_b-barrel"/>
    <property type="match status" value="1"/>
</dbReference>
<keyword evidence="6 11" id="KW-0798">TonB box</keyword>
<keyword evidence="8 15" id="KW-0675">Receptor</keyword>
<reference evidence="15 16" key="1">
    <citation type="journal article" date="2024" name="Chem. Sci.">
        <title>Discovery of megapolipeptins by genome mining of a Burkholderiales bacteria collection.</title>
        <authorList>
            <person name="Paulo B.S."/>
            <person name="Recchia M.J.J."/>
            <person name="Lee S."/>
            <person name="Fergusson C.H."/>
            <person name="Romanowski S.B."/>
            <person name="Hernandez A."/>
            <person name="Krull N."/>
            <person name="Liu D.Y."/>
            <person name="Cavanagh H."/>
            <person name="Bos A."/>
            <person name="Gray C.A."/>
            <person name="Murphy B.T."/>
            <person name="Linington R.G."/>
            <person name="Eustaquio A.S."/>
        </authorList>
    </citation>
    <scope>NUCLEOTIDE SEQUENCE [LARGE SCALE GENOMIC DNA]</scope>
    <source>
        <strain evidence="15 16">RL21-008-BIB-B</strain>
    </source>
</reference>
<evidence type="ECO:0000259" key="13">
    <source>
        <dbReference type="Pfam" id="PF00593"/>
    </source>
</evidence>
<evidence type="ECO:0000313" key="16">
    <source>
        <dbReference type="Proteomes" id="UP001629214"/>
    </source>
</evidence>
<dbReference type="PROSITE" id="PS52016">
    <property type="entry name" value="TONB_DEPENDENT_REC_3"/>
    <property type="match status" value="1"/>
</dbReference>
<dbReference type="InterPro" id="IPR000531">
    <property type="entry name" value="Beta-barrel_TonB"/>
</dbReference>
<keyword evidence="16" id="KW-1185">Reference proteome</keyword>
<evidence type="ECO:0000256" key="12">
    <source>
        <dbReference type="SAM" id="SignalP"/>
    </source>
</evidence>
<evidence type="ECO:0000256" key="4">
    <source>
        <dbReference type="ARBA" id="ARBA00022452"/>
    </source>
</evidence>
<feature type="signal peptide" evidence="12">
    <location>
        <begin position="1"/>
        <end position="32"/>
    </location>
</feature>
<protein>
    <submittedName>
        <fullName evidence="15">TonB-dependent receptor</fullName>
    </submittedName>
</protein>
<dbReference type="PANTHER" id="PTHR32552:SF84">
    <property type="entry name" value="TONB-DEPENDENT RECEPTOR-RELATED"/>
    <property type="match status" value="1"/>
</dbReference>
<comment type="subcellular location">
    <subcellularLocation>
        <location evidence="1 10">Cell outer membrane</location>
        <topology evidence="1 10">Multi-pass membrane protein</topology>
    </subcellularLocation>
</comment>
<gene>
    <name evidence="15" type="ORF">PQR63_18030</name>
</gene>
<dbReference type="InterPro" id="IPR036942">
    <property type="entry name" value="Beta-barrel_TonB_sf"/>
</dbReference>
<dbReference type="Pfam" id="PF07715">
    <property type="entry name" value="Plug"/>
    <property type="match status" value="1"/>
</dbReference>
<evidence type="ECO:0000256" key="8">
    <source>
        <dbReference type="ARBA" id="ARBA00023170"/>
    </source>
</evidence>
<comment type="similarity">
    <text evidence="2 10 11">Belongs to the TonB-dependent receptor family.</text>
</comment>
<dbReference type="InterPro" id="IPR037066">
    <property type="entry name" value="Plug_dom_sf"/>
</dbReference>
<feature type="domain" description="TonB-dependent receptor plug" evidence="14">
    <location>
        <begin position="69"/>
        <end position="170"/>
    </location>
</feature>
<evidence type="ECO:0000256" key="5">
    <source>
        <dbReference type="ARBA" id="ARBA00022692"/>
    </source>
</evidence>
<comment type="caution">
    <text evidence="15">The sequence shown here is derived from an EMBL/GenBank/DDBJ whole genome shotgun (WGS) entry which is preliminary data.</text>
</comment>
<evidence type="ECO:0000256" key="11">
    <source>
        <dbReference type="RuleBase" id="RU003357"/>
    </source>
</evidence>
<dbReference type="CDD" id="cd01347">
    <property type="entry name" value="ligand_gated_channel"/>
    <property type="match status" value="1"/>
</dbReference>
<evidence type="ECO:0000313" key="15">
    <source>
        <dbReference type="EMBL" id="MFL9880302.1"/>
    </source>
</evidence>
<evidence type="ECO:0000256" key="9">
    <source>
        <dbReference type="ARBA" id="ARBA00023237"/>
    </source>
</evidence>
<feature type="domain" description="TonB-dependent receptor-like beta-barrel" evidence="13">
    <location>
        <begin position="268"/>
        <end position="707"/>
    </location>
</feature>
<dbReference type="Proteomes" id="UP001629214">
    <property type="component" value="Unassembled WGS sequence"/>
</dbReference>
<evidence type="ECO:0000259" key="14">
    <source>
        <dbReference type="Pfam" id="PF07715"/>
    </source>
</evidence>
<keyword evidence="4 10" id="KW-1134">Transmembrane beta strand</keyword>
<organism evidence="15 16">
    <name type="scientific">Herbaspirillum rhizosphaerae</name>
    <dbReference type="NCBI Taxonomy" id="346179"/>
    <lineage>
        <taxon>Bacteria</taxon>
        <taxon>Pseudomonadati</taxon>
        <taxon>Pseudomonadota</taxon>
        <taxon>Betaproteobacteria</taxon>
        <taxon>Burkholderiales</taxon>
        <taxon>Oxalobacteraceae</taxon>
        <taxon>Herbaspirillum</taxon>
    </lineage>
</organism>
<dbReference type="SUPFAM" id="SSF56935">
    <property type="entry name" value="Porins"/>
    <property type="match status" value="1"/>
</dbReference>
<accession>A0ABW8ZAW7</accession>
<evidence type="ECO:0000256" key="7">
    <source>
        <dbReference type="ARBA" id="ARBA00023136"/>
    </source>
</evidence>
<sequence>MKKLFGKVLPPRRAVVIAILSLSGTAGSTAVAAGDVLETIEVRETRDEPNEKLPLDQSASTASRLGLSVRETPGSISIIDRSAIEARGASDTQQILRGIPGVTASAPPGQAGFVSYRGFSASQITQLFNGITVQYDSISARPIDSWIYDRVEAVGGASGFVNGAGSVGGAINYITKLANRDGNTAQLYGSYGSNNSSVVAAGINRKIGGENSADDGAGVTNYLRIDLSRSGSDGYVDGEKRRSLTGAFSLLTDITPQLSHTLAYEYQQEHVDRPYWGTPLLNPTTGVGRIDPATRFKNYNANDGVYEQTVEWFRSIVDYRLSADTSIKNTFYHYNALRDYRNVEVYRYNATNTQVVRNSAFLQRHDQELTGNRLEWQHHGKLGAMQSDWAGGVDYSINRMKRFPRTVAGPISSVDPYNFSTESFFSIPGMTPDFVPDRSNRVTTLAAFLENRTRLLPSLSLVTGLRHDQIKLEVENLRTASATDPAYFSNTYRPTTGRAGLVWDITPSANVFVQYSTAADPPAGVLTTASFSQVRDFNLTTGDQVEAGSKFDFWDGRGNATISAYAIKRKNLAVTDSTNPNNTVPAGQQSSRGLEFAFGVRPVKNVRLQGNFSLVKAQYDDFTENVGGVAVSRAGKRPTNTPMRVANLWLDYAFMPGWNAGLDARAVSSVYGNTANTLSAPGYAIFGASLSYKIQSVATVTARVKNLTDKVYADNVTSAPMFYLGAPRTFEIAVLANF</sequence>
<dbReference type="InterPro" id="IPR012910">
    <property type="entry name" value="Plug_dom"/>
</dbReference>
<dbReference type="PANTHER" id="PTHR32552">
    <property type="entry name" value="FERRICHROME IRON RECEPTOR-RELATED"/>
    <property type="match status" value="1"/>
</dbReference>
<evidence type="ECO:0000256" key="1">
    <source>
        <dbReference type="ARBA" id="ARBA00004571"/>
    </source>
</evidence>
<keyword evidence="3 10" id="KW-0813">Transport</keyword>